<evidence type="ECO:0000313" key="1">
    <source>
        <dbReference type="EMBL" id="CBA09505.1"/>
    </source>
</evidence>
<dbReference type="AlphaFoldDB" id="C6SG63"/>
<name>C6SG63_NEIME</name>
<gene>
    <name evidence="1" type="ORF">NME_2283</name>
</gene>
<accession>C6SG63</accession>
<dbReference type="EMBL" id="AM889137">
    <property type="protein sequence ID" value="CBA09505.1"/>
    <property type="molecule type" value="Genomic_DNA"/>
</dbReference>
<reference evidence="1" key="1">
    <citation type="journal article" date="2008" name="Proc. Natl. Acad. Sci. U.S.A.">
        <title>Whole-genome comparison of disease and carriage strains provides insights into virulence evolution in Neisseria meningitidis.</title>
        <authorList>
            <person name="Schoen C."/>
            <person name="Blom J."/>
            <person name="Claus H."/>
            <person name="Schramm-Glueck A."/>
            <person name="Brandt P."/>
            <person name="Mueller T."/>
            <person name="Goesmann A."/>
            <person name="Joseph B."/>
            <person name="Konietzny S."/>
            <person name="Kurzai O."/>
            <person name="Schmitt C."/>
            <person name="Friedrich T."/>
            <person name="Linke B."/>
            <person name="Vogel U."/>
            <person name="Frosch M."/>
        </authorList>
    </citation>
    <scope>NUCLEOTIDE SEQUENCE</scope>
    <source>
        <strain evidence="1">Alpha153</strain>
    </source>
</reference>
<protein>
    <submittedName>
        <fullName evidence="1">Uncharacterized protein</fullName>
    </submittedName>
</protein>
<sequence>MRRNPYFFKQSKPSCLNVSIKGLPSRVRQSNPQASNFLIFL</sequence>
<organism evidence="1">
    <name type="scientific">Neisseria meningitidis alpha153</name>
    <dbReference type="NCBI Taxonomy" id="663926"/>
    <lineage>
        <taxon>Bacteria</taxon>
        <taxon>Pseudomonadati</taxon>
        <taxon>Pseudomonadota</taxon>
        <taxon>Betaproteobacteria</taxon>
        <taxon>Neisseriales</taxon>
        <taxon>Neisseriaceae</taxon>
        <taxon>Neisseria</taxon>
    </lineage>
</organism>
<proteinExistence type="predicted"/>